<gene>
    <name evidence="3" type="ORF">EMPS_06136</name>
</gene>
<evidence type="ECO:0000256" key="2">
    <source>
        <dbReference type="SAM" id="MobiDB-lite"/>
    </source>
</evidence>
<dbReference type="OrthoDB" id="2436444at2759"/>
<reference evidence="3" key="2">
    <citation type="journal article" date="2022" name="Microbiol. Resour. Announc.">
        <title>Whole-Genome Sequence of Entomortierella parvispora E1425, a Mucoromycotan Fungus Associated with Burkholderiaceae-Related Endosymbiotic Bacteria.</title>
        <authorList>
            <person name="Herlambang A."/>
            <person name="Guo Y."/>
            <person name="Takashima Y."/>
            <person name="Narisawa K."/>
            <person name="Ohta H."/>
            <person name="Nishizawa T."/>
        </authorList>
    </citation>
    <scope>NUCLEOTIDE SEQUENCE</scope>
    <source>
        <strain evidence="3">E1425</strain>
    </source>
</reference>
<feature type="compositionally biased region" description="Polar residues" evidence="2">
    <location>
        <begin position="366"/>
        <end position="379"/>
    </location>
</feature>
<evidence type="ECO:0000256" key="1">
    <source>
        <dbReference type="SAM" id="Coils"/>
    </source>
</evidence>
<dbReference type="AlphaFoldDB" id="A0A9P3LX62"/>
<feature type="region of interest" description="Disordered" evidence="2">
    <location>
        <begin position="1"/>
        <end position="62"/>
    </location>
</feature>
<proteinExistence type="predicted"/>
<feature type="region of interest" description="Disordered" evidence="2">
    <location>
        <begin position="465"/>
        <end position="499"/>
    </location>
</feature>
<feature type="compositionally biased region" description="Polar residues" evidence="2">
    <location>
        <begin position="121"/>
        <end position="136"/>
    </location>
</feature>
<feature type="region of interest" description="Disordered" evidence="2">
    <location>
        <begin position="114"/>
        <end position="153"/>
    </location>
</feature>
<organism evidence="3 4">
    <name type="scientific">Entomortierella parvispora</name>
    <dbReference type="NCBI Taxonomy" id="205924"/>
    <lineage>
        <taxon>Eukaryota</taxon>
        <taxon>Fungi</taxon>
        <taxon>Fungi incertae sedis</taxon>
        <taxon>Mucoromycota</taxon>
        <taxon>Mortierellomycotina</taxon>
        <taxon>Mortierellomycetes</taxon>
        <taxon>Mortierellales</taxon>
        <taxon>Mortierellaceae</taxon>
        <taxon>Entomortierella</taxon>
    </lineage>
</organism>
<comment type="caution">
    <text evidence="3">The sequence shown here is derived from an EMBL/GenBank/DDBJ whole genome shotgun (WGS) entry which is preliminary data.</text>
</comment>
<evidence type="ECO:0000313" key="3">
    <source>
        <dbReference type="EMBL" id="GJJ73778.1"/>
    </source>
</evidence>
<name>A0A9P3LX62_9FUNG</name>
<evidence type="ECO:0000313" key="4">
    <source>
        <dbReference type="Proteomes" id="UP000827284"/>
    </source>
</evidence>
<feature type="compositionally biased region" description="Basic and acidic residues" evidence="2">
    <location>
        <begin position="9"/>
        <end position="24"/>
    </location>
</feature>
<accession>A0A9P3LX62</accession>
<dbReference type="Proteomes" id="UP000827284">
    <property type="component" value="Unassembled WGS sequence"/>
</dbReference>
<feature type="coiled-coil region" evidence="1">
    <location>
        <begin position="388"/>
        <end position="443"/>
    </location>
</feature>
<sequence>MIMPSPIEGDGRGQEDDDGIRLPEHPSSPEQEFNQPKVVSPTVASFVENSPRHPHGNQTRFNQSPFVAATPEFQDARSSAVEPEIHLLPSQLRHRHETTKAQRQQQQLLLKEQALSEDTQDSSSLNTINVGDSGSYFQVAPSEDPTNKDDRSSHLLDTETVVESPLRHQGGKATFNDHDSSNEDTNFLQMTPPDNLASSFHCARGGDSGALVRANSYSIFESLSNKSRGPPSDSSYDWSSTPIALSQASHFPKNIELAAGESLAEGRWSSDLPEIMMPTRDWVKMQTRINSLEQEVLHVTRTNILLNQELDKLNNHLLRLTSEEGAGWRKEYEFLVQQVDLMHRQLQLAYSQGQGGGGSAVASLSTRPNNVEGQSQQPEMTSQLHAEVKDLTASLRSWQAAFQQAEEKYRKKCDGERVLKQTLRERETQLSALAAKLSGYEDEFQKSISNYEQLVRLSTELEVLEGKKRRSSKSDSTSVDSSRHGALRNRISSRAEKDEQATATLQSNRDVVAHQLQGHMPGVFPGGEQRLVLAPNVDKLTVSIMSWAALLATYMLS</sequence>
<dbReference type="EMBL" id="BQFW01000008">
    <property type="protein sequence ID" value="GJJ73778.1"/>
    <property type="molecule type" value="Genomic_DNA"/>
</dbReference>
<reference evidence="3" key="1">
    <citation type="submission" date="2021-11" db="EMBL/GenBank/DDBJ databases">
        <authorList>
            <person name="Herlambang A."/>
            <person name="Guo Y."/>
            <person name="Takashima Y."/>
            <person name="Nishizawa T."/>
        </authorList>
    </citation>
    <scope>NUCLEOTIDE SEQUENCE</scope>
    <source>
        <strain evidence="3">E1425</strain>
    </source>
</reference>
<keyword evidence="1" id="KW-0175">Coiled coil</keyword>
<protein>
    <submittedName>
        <fullName evidence="3">Uncharacterized protein</fullName>
    </submittedName>
</protein>
<keyword evidence="4" id="KW-1185">Reference proteome</keyword>
<feature type="region of interest" description="Disordered" evidence="2">
    <location>
        <begin position="357"/>
        <end position="379"/>
    </location>
</feature>